<dbReference type="STRING" id="135208.A0A4Y9ZTK9"/>
<reference evidence="1 2" key="1">
    <citation type="submission" date="2019-02" db="EMBL/GenBank/DDBJ databases">
        <title>Genome sequencing of the rare red list fungi Hericium alpestre (H. flagellum).</title>
        <authorList>
            <person name="Buettner E."/>
            <person name="Kellner H."/>
        </authorList>
    </citation>
    <scope>NUCLEOTIDE SEQUENCE [LARGE SCALE GENOMIC DNA]</scope>
    <source>
        <strain evidence="1 2">DSM 108284</strain>
    </source>
</reference>
<keyword evidence="2" id="KW-1185">Reference proteome</keyword>
<dbReference type="AlphaFoldDB" id="A0A4Y9ZTK9"/>
<dbReference type="OrthoDB" id="3270319at2759"/>
<organism evidence="1 2">
    <name type="scientific">Hericium alpestre</name>
    <dbReference type="NCBI Taxonomy" id="135208"/>
    <lineage>
        <taxon>Eukaryota</taxon>
        <taxon>Fungi</taxon>
        <taxon>Dikarya</taxon>
        <taxon>Basidiomycota</taxon>
        <taxon>Agaricomycotina</taxon>
        <taxon>Agaricomycetes</taxon>
        <taxon>Russulales</taxon>
        <taxon>Hericiaceae</taxon>
        <taxon>Hericium</taxon>
    </lineage>
</organism>
<evidence type="ECO:0000313" key="2">
    <source>
        <dbReference type="Proteomes" id="UP000298061"/>
    </source>
</evidence>
<comment type="caution">
    <text evidence="1">The sequence shown here is derived from an EMBL/GenBank/DDBJ whole genome shotgun (WGS) entry which is preliminary data.</text>
</comment>
<accession>A0A4Y9ZTK9</accession>
<dbReference type="Proteomes" id="UP000298061">
    <property type="component" value="Unassembled WGS sequence"/>
</dbReference>
<name>A0A4Y9ZTK9_9AGAM</name>
<protein>
    <submittedName>
        <fullName evidence="1">Uncharacterized protein</fullName>
    </submittedName>
</protein>
<proteinExistence type="predicted"/>
<sequence>MHTISEVSKEMTPYVVMMHQNFARHVIRQTTTLVDWEGKLLLTLIKHIFTMWLYQHKYDTLDALIEESVQTNKRRRGASKDFYLKFCRALIHPATNEDQPNVIFSANLKTYRKYPSGKLDAVVAIICHHLAKDDSPPLTYHVSEDNNNDLAKFKLAPIISEANDAHLPANLGPDTSEKSKLYIAQC</sequence>
<dbReference type="EMBL" id="SFCI01000928">
    <property type="protein sequence ID" value="TFY77387.1"/>
    <property type="molecule type" value="Genomic_DNA"/>
</dbReference>
<evidence type="ECO:0000313" key="1">
    <source>
        <dbReference type="EMBL" id="TFY77387.1"/>
    </source>
</evidence>
<gene>
    <name evidence="1" type="ORF">EWM64_g6623</name>
</gene>